<protein>
    <submittedName>
        <fullName evidence="2">Pyridoxal kinase</fullName>
    </submittedName>
</protein>
<evidence type="ECO:0000313" key="1">
    <source>
        <dbReference type="Proteomes" id="UP000095286"/>
    </source>
</evidence>
<evidence type="ECO:0000313" key="2">
    <source>
        <dbReference type="WBParaSite" id="RSKR_0000062200.1"/>
    </source>
</evidence>
<reference evidence="2" key="1">
    <citation type="submission" date="2016-11" db="UniProtKB">
        <authorList>
            <consortium name="WormBaseParasite"/>
        </authorList>
    </citation>
    <scope>IDENTIFICATION</scope>
    <source>
        <strain evidence="2">KR3021</strain>
    </source>
</reference>
<sequence length="307" mass="34966">MSFEDRLKTLRPGKRILTIQSHVVSGYAGNKCSVFPLQLHGFEVDVINSVQFSNHTGYKNVRGQCLTKDDLAVLYDGLKLNNLTNYSHVVTGYVGKVDFLKQIKEIITDLKQRNPHLLYVCDPVLGDCGEYYTPKDLMPVYRDEIIHLADILTPNAFELSELTGIQIDNEKDCFDAINKLHNQYNVKCVVVSSGISNPDNEKVFYAYASTIKEDGCLEQYKFEINKIDLHCVGTGDVFVSLLITWLDTEKNDIQKAVCKTISSLQSILKRTRLECQDESMAVNREIKLIQSRYDILQPSIDVKWEKL</sequence>
<accession>A0AC35THJ3</accession>
<organism evidence="1 2">
    <name type="scientific">Rhabditophanes sp. KR3021</name>
    <dbReference type="NCBI Taxonomy" id="114890"/>
    <lineage>
        <taxon>Eukaryota</taxon>
        <taxon>Metazoa</taxon>
        <taxon>Ecdysozoa</taxon>
        <taxon>Nematoda</taxon>
        <taxon>Chromadorea</taxon>
        <taxon>Rhabditida</taxon>
        <taxon>Tylenchina</taxon>
        <taxon>Panagrolaimomorpha</taxon>
        <taxon>Strongyloidoidea</taxon>
        <taxon>Alloionematidae</taxon>
        <taxon>Rhabditophanes</taxon>
    </lineage>
</organism>
<dbReference type="Proteomes" id="UP000095286">
    <property type="component" value="Unplaced"/>
</dbReference>
<proteinExistence type="predicted"/>
<name>A0AC35THJ3_9BILA</name>
<dbReference type="WBParaSite" id="RSKR_0000062200.1">
    <property type="protein sequence ID" value="RSKR_0000062200.1"/>
    <property type="gene ID" value="RSKR_0000062200"/>
</dbReference>